<reference evidence="2" key="1">
    <citation type="submission" date="2022-11" db="UniProtKB">
        <authorList>
            <consortium name="WormBaseParasite"/>
        </authorList>
    </citation>
    <scope>IDENTIFICATION</scope>
</reference>
<keyword evidence="1" id="KW-1185">Reference proteome</keyword>
<evidence type="ECO:0000313" key="2">
    <source>
        <dbReference type="WBParaSite" id="PgR114_g017_t01"/>
    </source>
</evidence>
<dbReference type="Proteomes" id="UP000887569">
    <property type="component" value="Unplaced"/>
</dbReference>
<name>A0A915CBA6_PARUN</name>
<protein>
    <submittedName>
        <fullName evidence="2">Uncharacterized protein</fullName>
    </submittedName>
</protein>
<accession>A0A915CBA6</accession>
<sequence length="88" mass="9852">PLTEKEDNKDLITLKYYSCPHLNPIEHAQPHPNTDITCEQRSIGSNNDQGCSCDYLVAERDSQGCAKSYYTLCQREKSANDAISVDLS</sequence>
<dbReference type="WBParaSite" id="PgR114_g017_t01">
    <property type="protein sequence ID" value="PgR114_g017_t01"/>
    <property type="gene ID" value="PgR114_g017"/>
</dbReference>
<organism evidence="1 2">
    <name type="scientific">Parascaris univalens</name>
    <name type="common">Nematode worm</name>
    <dbReference type="NCBI Taxonomy" id="6257"/>
    <lineage>
        <taxon>Eukaryota</taxon>
        <taxon>Metazoa</taxon>
        <taxon>Ecdysozoa</taxon>
        <taxon>Nematoda</taxon>
        <taxon>Chromadorea</taxon>
        <taxon>Rhabditida</taxon>
        <taxon>Spirurina</taxon>
        <taxon>Ascaridomorpha</taxon>
        <taxon>Ascaridoidea</taxon>
        <taxon>Ascarididae</taxon>
        <taxon>Parascaris</taxon>
    </lineage>
</organism>
<evidence type="ECO:0000313" key="1">
    <source>
        <dbReference type="Proteomes" id="UP000887569"/>
    </source>
</evidence>
<dbReference type="AlphaFoldDB" id="A0A915CBA6"/>
<proteinExistence type="predicted"/>